<dbReference type="EMBL" id="CADCUY010000310">
    <property type="protein sequence ID" value="CAA9412711.1"/>
    <property type="molecule type" value="Genomic_DNA"/>
</dbReference>
<reference evidence="1" key="1">
    <citation type="submission" date="2020-02" db="EMBL/GenBank/DDBJ databases">
        <authorList>
            <person name="Meier V. D."/>
        </authorList>
    </citation>
    <scope>NUCLEOTIDE SEQUENCE</scope>
    <source>
        <strain evidence="1">AVDCRST_MAG35</strain>
    </source>
</reference>
<dbReference type="AlphaFoldDB" id="A0A6N3IXG7"/>
<protein>
    <submittedName>
        <fullName evidence="1">Uncharacterized protein</fullName>
    </submittedName>
</protein>
<feature type="non-terminal residue" evidence="1">
    <location>
        <position position="1"/>
    </location>
</feature>
<proteinExistence type="predicted"/>
<gene>
    <name evidence="1" type="ORF">AVDCRST_MAG35-1527</name>
</gene>
<organism evidence="1">
    <name type="scientific">uncultured Quadrisphaera sp</name>
    <dbReference type="NCBI Taxonomy" id="904978"/>
    <lineage>
        <taxon>Bacteria</taxon>
        <taxon>Bacillati</taxon>
        <taxon>Actinomycetota</taxon>
        <taxon>Actinomycetes</taxon>
        <taxon>Kineosporiales</taxon>
        <taxon>Kineosporiaceae</taxon>
        <taxon>Quadrisphaera</taxon>
        <taxon>environmental samples</taxon>
    </lineage>
</organism>
<accession>A0A6N3IXG7</accession>
<name>A0A6N3IXG7_9ACTN</name>
<sequence>RVHRLPCTPRRVPDPGAHHVVVVLAESRSGLATAQTLATGLGVRADEVLVLAGDAPVGPGGAAPADRRSVARVADLARHRERPVVVLVTVPLGPDPAAREAVRGTLEALAPDQVWAVVDAARRTVDARAWLEQVGPPDGVDAVALTGTDATAVPAEALDLEAPVVLVDGRPASAVAWVSMLAARLTRHDLERHLGVA</sequence>
<evidence type="ECO:0000313" key="1">
    <source>
        <dbReference type="EMBL" id="CAA9412711.1"/>
    </source>
</evidence>